<dbReference type="Proteomes" id="UP000078200">
    <property type="component" value="Unassembled WGS sequence"/>
</dbReference>
<sequence length="413" mass="47404">MSKEEECQSYVTNITEHNHVSSGRARNTRHKSSSNRSLTVRQARMSNGGNGTEKEHLKCPVGLNEIPKKQIAENGTVPSERFRLNANHLGCGDQSIRPSKSKPIDQTQANTWERFVESDRCVVTEAPQMYTKPRNTLTARLTKSEASHVEKLHSGKGDNCRRGNKLYSYLPCSQNPIRKITPINEESEQDSIADDESTKHQKYDPILDCLSIKPCWLNDQPDTEIFYTNTVIRRKATNTDRCETMSIPPIIVGEEQKTSTFRIVVPEKCEASSPPIVAEEKPRKKFKDREVQTVSWTPLNYSQHKNIFLQSYGIVVSNNDKHNNNYSLEFMQRNKVLAGKRSKFRHIYWLLRPFRGKYKKPKNSSAIQAIVYKTYFVKWTTPPETLMNGFGVKRNGTQTVWSSVLRRCRSAIF</sequence>
<name>A0A1A9VUS0_GLOAU</name>
<feature type="compositionally biased region" description="Polar residues" evidence="1">
    <location>
        <begin position="15"/>
        <end position="25"/>
    </location>
</feature>
<proteinExistence type="predicted"/>
<protein>
    <submittedName>
        <fullName evidence="2">Uncharacterized protein</fullName>
    </submittedName>
</protein>
<reference evidence="2" key="1">
    <citation type="submission" date="2020-05" db="UniProtKB">
        <authorList>
            <consortium name="EnsemblMetazoa"/>
        </authorList>
    </citation>
    <scope>IDENTIFICATION</scope>
    <source>
        <strain evidence="2">TTRI</strain>
    </source>
</reference>
<evidence type="ECO:0000313" key="2">
    <source>
        <dbReference type="EnsemblMetazoa" id="GAUT048353-PA"/>
    </source>
</evidence>
<organism evidence="2 3">
    <name type="scientific">Glossina austeni</name>
    <name type="common">Savannah tsetse fly</name>
    <dbReference type="NCBI Taxonomy" id="7395"/>
    <lineage>
        <taxon>Eukaryota</taxon>
        <taxon>Metazoa</taxon>
        <taxon>Ecdysozoa</taxon>
        <taxon>Arthropoda</taxon>
        <taxon>Hexapoda</taxon>
        <taxon>Insecta</taxon>
        <taxon>Pterygota</taxon>
        <taxon>Neoptera</taxon>
        <taxon>Endopterygota</taxon>
        <taxon>Diptera</taxon>
        <taxon>Brachycera</taxon>
        <taxon>Muscomorpha</taxon>
        <taxon>Hippoboscoidea</taxon>
        <taxon>Glossinidae</taxon>
        <taxon>Glossina</taxon>
    </lineage>
</organism>
<dbReference type="EnsemblMetazoa" id="GAUT048353-RA">
    <property type="protein sequence ID" value="GAUT048353-PA"/>
    <property type="gene ID" value="GAUT048353"/>
</dbReference>
<evidence type="ECO:0000313" key="3">
    <source>
        <dbReference type="Proteomes" id="UP000078200"/>
    </source>
</evidence>
<feature type="region of interest" description="Disordered" evidence="1">
    <location>
        <begin position="15"/>
        <end position="40"/>
    </location>
</feature>
<evidence type="ECO:0000256" key="1">
    <source>
        <dbReference type="SAM" id="MobiDB-lite"/>
    </source>
</evidence>
<dbReference type="VEuPathDB" id="VectorBase:GAUT048353"/>
<accession>A0A1A9VUS0</accession>
<keyword evidence="3" id="KW-1185">Reference proteome</keyword>
<dbReference type="AlphaFoldDB" id="A0A1A9VUS0"/>